<keyword evidence="7" id="KW-1185">Reference proteome</keyword>
<proteinExistence type="predicted"/>
<protein>
    <submittedName>
        <fullName evidence="6">Dipeptide/oligopeptide/nickel ABC transporter ATP-binding protein</fullName>
    </submittedName>
</protein>
<dbReference type="GO" id="GO:0016887">
    <property type="term" value="F:ATP hydrolysis activity"/>
    <property type="evidence" value="ECO:0007669"/>
    <property type="project" value="InterPro"/>
</dbReference>
<dbReference type="CDD" id="cd03257">
    <property type="entry name" value="ABC_NikE_OppD_transporters"/>
    <property type="match status" value="1"/>
</dbReference>
<evidence type="ECO:0000313" key="7">
    <source>
        <dbReference type="Proteomes" id="UP000649829"/>
    </source>
</evidence>
<dbReference type="GO" id="GO:0015833">
    <property type="term" value="P:peptide transport"/>
    <property type="evidence" value="ECO:0007669"/>
    <property type="project" value="InterPro"/>
</dbReference>
<evidence type="ECO:0000256" key="4">
    <source>
        <dbReference type="ARBA" id="ARBA00022840"/>
    </source>
</evidence>
<keyword evidence="3" id="KW-0547">Nucleotide-binding</keyword>
<evidence type="ECO:0000256" key="2">
    <source>
        <dbReference type="ARBA" id="ARBA00022448"/>
    </source>
</evidence>
<evidence type="ECO:0000313" key="6">
    <source>
        <dbReference type="EMBL" id="GGL97093.1"/>
    </source>
</evidence>
<keyword evidence="2" id="KW-0813">Transport</keyword>
<dbReference type="PROSITE" id="PS00211">
    <property type="entry name" value="ABC_TRANSPORTER_1"/>
    <property type="match status" value="1"/>
</dbReference>
<dbReference type="Pfam" id="PF00005">
    <property type="entry name" value="ABC_tran"/>
    <property type="match status" value="1"/>
</dbReference>
<dbReference type="InterPro" id="IPR003593">
    <property type="entry name" value="AAA+_ATPase"/>
</dbReference>
<dbReference type="Proteomes" id="UP000649829">
    <property type="component" value="Unassembled WGS sequence"/>
</dbReference>
<dbReference type="InterPro" id="IPR017871">
    <property type="entry name" value="ABC_transporter-like_CS"/>
</dbReference>
<comment type="subcellular location">
    <subcellularLocation>
        <location evidence="1">Cell inner membrane</location>
        <topology evidence="1">Peripheral membrane protein</topology>
    </subcellularLocation>
</comment>
<dbReference type="PROSITE" id="PS50893">
    <property type="entry name" value="ABC_TRANSPORTER_2"/>
    <property type="match status" value="1"/>
</dbReference>
<dbReference type="AlphaFoldDB" id="A0A917SUP2"/>
<dbReference type="GO" id="GO:0055085">
    <property type="term" value="P:transmembrane transport"/>
    <property type="evidence" value="ECO:0007669"/>
    <property type="project" value="UniProtKB-ARBA"/>
</dbReference>
<evidence type="ECO:0000256" key="1">
    <source>
        <dbReference type="ARBA" id="ARBA00004417"/>
    </source>
</evidence>
<dbReference type="Pfam" id="PF08352">
    <property type="entry name" value="oligo_HPY"/>
    <property type="match status" value="1"/>
</dbReference>
<comment type="caution">
    <text evidence="6">The sequence shown here is derived from an EMBL/GenBank/DDBJ whole genome shotgun (WGS) entry which is preliminary data.</text>
</comment>
<name>A0A917SUP2_9RHOB</name>
<dbReference type="GO" id="GO:0005524">
    <property type="term" value="F:ATP binding"/>
    <property type="evidence" value="ECO:0007669"/>
    <property type="project" value="UniProtKB-KW"/>
</dbReference>
<dbReference type="InterPro" id="IPR013563">
    <property type="entry name" value="Oligopep_ABC_C"/>
</dbReference>
<dbReference type="InterPro" id="IPR027417">
    <property type="entry name" value="P-loop_NTPase"/>
</dbReference>
<reference evidence="6" key="1">
    <citation type="journal article" date="2014" name="Int. J. Syst. Evol. Microbiol.">
        <title>Complete genome sequence of Corynebacterium casei LMG S-19264T (=DSM 44701T), isolated from a smear-ripened cheese.</title>
        <authorList>
            <consortium name="US DOE Joint Genome Institute (JGI-PGF)"/>
            <person name="Walter F."/>
            <person name="Albersmeier A."/>
            <person name="Kalinowski J."/>
            <person name="Ruckert C."/>
        </authorList>
    </citation>
    <scope>NUCLEOTIDE SEQUENCE</scope>
    <source>
        <strain evidence="6">CGMCC 1.6293</strain>
    </source>
</reference>
<gene>
    <name evidence="6" type="ORF">GCM10011534_18860</name>
</gene>
<reference evidence="6" key="2">
    <citation type="submission" date="2020-09" db="EMBL/GenBank/DDBJ databases">
        <authorList>
            <person name="Sun Q."/>
            <person name="Zhou Y."/>
        </authorList>
    </citation>
    <scope>NUCLEOTIDE SEQUENCE</scope>
    <source>
        <strain evidence="6">CGMCC 1.6293</strain>
    </source>
</reference>
<dbReference type="GO" id="GO:0005886">
    <property type="term" value="C:plasma membrane"/>
    <property type="evidence" value="ECO:0007669"/>
    <property type="project" value="UniProtKB-SubCell"/>
</dbReference>
<dbReference type="EMBL" id="BMLF01000001">
    <property type="protein sequence ID" value="GGL97093.1"/>
    <property type="molecule type" value="Genomic_DNA"/>
</dbReference>
<dbReference type="InterPro" id="IPR050319">
    <property type="entry name" value="ABC_transp_ATP-bind"/>
</dbReference>
<evidence type="ECO:0000256" key="3">
    <source>
        <dbReference type="ARBA" id="ARBA00022741"/>
    </source>
</evidence>
<accession>A0A917SUP2</accession>
<dbReference type="InterPro" id="IPR003439">
    <property type="entry name" value="ABC_transporter-like_ATP-bd"/>
</dbReference>
<feature type="domain" description="ABC transporter" evidence="5">
    <location>
        <begin position="4"/>
        <end position="240"/>
    </location>
</feature>
<evidence type="ECO:0000259" key="5">
    <source>
        <dbReference type="PROSITE" id="PS50893"/>
    </source>
</evidence>
<dbReference type="PANTHER" id="PTHR43776">
    <property type="entry name" value="TRANSPORT ATP-BINDING PROTEIN"/>
    <property type="match status" value="1"/>
</dbReference>
<sequence>MTLLSVENLGFAYGRDRPVLDDISFTVPQGANVGLVGESGSGKSTLLRLLLGLESPQKGRILFDGAPLQARDRRYMHAYRRRVQAVFQDPYSSLNPAHRVQRIVTEPLRSLKIPGDHRQMAEEAITSVGLDPDTLTRYPHQFSGGQRQRIAIARAIVARPELLLADEAVSALDLSTRVRIVDLFGEIAQKMTMVFVSHDMGVVAALCDRIVVLDRGRIVEAGETAAILRAPQHAYTRSLLSSIPRMPAGQPQDPS</sequence>
<dbReference type="SMART" id="SM00382">
    <property type="entry name" value="AAA"/>
    <property type="match status" value="1"/>
</dbReference>
<organism evidence="6 7">
    <name type="scientific">Pseudooceanicola nanhaiensis</name>
    <dbReference type="NCBI Taxonomy" id="375761"/>
    <lineage>
        <taxon>Bacteria</taxon>
        <taxon>Pseudomonadati</taxon>
        <taxon>Pseudomonadota</taxon>
        <taxon>Alphaproteobacteria</taxon>
        <taxon>Rhodobacterales</taxon>
        <taxon>Paracoccaceae</taxon>
        <taxon>Pseudooceanicola</taxon>
    </lineage>
</organism>
<keyword evidence="4 6" id="KW-0067">ATP-binding</keyword>
<dbReference type="SUPFAM" id="SSF52540">
    <property type="entry name" value="P-loop containing nucleoside triphosphate hydrolases"/>
    <property type="match status" value="1"/>
</dbReference>
<dbReference type="Gene3D" id="3.40.50.300">
    <property type="entry name" value="P-loop containing nucleotide triphosphate hydrolases"/>
    <property type="match status" value="1"/>
</dbReference>
<dbReference type="RefSeq" id="WP_028288178.1">
    <property type="nucleotide sequence ID" value="NZ_BMLF01000001.1"/>
</dbReference>